<evidence type="ECO:0000256" key="3">
    <source>
        <dbReference type="SAM" id="MobiDB-lite"/>
    </source>
</evidence>
<evidence type="ECO:0000259" key="4">
    <source>
        <dbReference type="Pfam" id="PF01207"/>
    </source>
</evidence>
<dbReference type="SUPFAM" id="SSF51395">
    <property type="entry name" value="FMN-linked oxidoreductases"/>
    <property type="match status" value="1"/>
</dbReference>
<evidence type="ECO:0000256" key="1">
    <source>
        <dbReference type="ARBA" id="ARBA00022857"/>
    </source>
</evidence>
<evidence type="ECO:0000313" key="6">
    <source>
        <dbReference type="Proteomes" id="UP000274822"/>
    </source>
</evidence>
<accession>A0A433Q199</accession>
<dbReference type="Pfam" id="PF01207">
    <property type="entry name" value="Dus"/>
    <property type="match status" value="1"/>
</dbReference>
<dbReference type="Proteomes" id="UP000274822">
    <property type="component" value="Unassembled WGS sequence"/>
</dbReference>
<dbReference type="InterPro" id="IPR013785">
    <property type="entry name" value="Aldolase_TIM"/>
</dbReference>
<comment type="caution">
    <text evidence="5">The sequence shown here is derived from an EMBL/GenBank/DDBJ whole genome shotgun (WGS) entry which is preliminary data.</text>
</comment>
<evidence type="ECO:0000313" key="5">
    <source>
        <dbReference type="EMBL" id="RUS23581.1"/>
    </source>
</evidence>
<dbReference type="AlphaFoldDB" id="A0A433Q199"/>
<sequence length="234" mass="26224">MFHASMFSDPVNGHTYRAEHATKLVEFDCDAVDLNLGCSQHIANRGHYASFLQDSGLPDRDTIRAVKQAITSIPVITNSNVLYHEDLQRCLDYTGCCGGVMTAERNLYNPAIFISLSPTRAHLFKILQPSLFHHTDLCTRLSKAGAFDEVWDIVAELEVRLMEGEVRIGEEGTGERDELRSELPVDNGASESKRKNEKGHSRKIVGKITEGEECVKKVKEPAVVLWTTAYYKVR</sequence>
<keyword evidence="2" id="KW-0520">NAD</keyword>
<dbReference type="PANTHER" id="PTHR11082:SF5">
    <property type="entry name" value="TRNA-DIHYDROURIDINE(16_17) SYNTHASE [NAD(P)(+)]-LIKE"/>
    <property type="match status" value="1"/>
</dbReference>
<dbReference type="GO" id="GO:0017150">
    <property type="term" value="F:tRNA dihydrouridine synthase activity"/>
    <property type="evidence" value="ECO:0007669"/>
    <property type="project" value="TreeGrafter"/>
</dbReference>
<feature type="compositionally biased region" description="Basic and acidic residues" evidence="3">
    <location>
        <begin position="170"/>
        <end position="183"/>
    </location>
</feature>
<reference evidence="5 6" key="1">
    <citation type="journal article" date="2018" name="New Phytol.">
        <title>Phylogenomics of Endogonaceae and evolution of mycorrhizas within Mucoromycota.</title>
        <authorList>
            <person name="Chang Y."/>
            <person name="Desiro A."/>
            <person name="Na H."/>
            <person name="Sandor L."/>
            <person name="Lipzen A."/>
            <person name="Clum A."/>
            <person name="Barry K."/>
            <person name="Grigoriev I.V."/>
            <person name="Martin F.M."/>
            <person name="Stajich J.E."/>
            <person name="Smith M.E."/>
            <person name="Bonito G."/>
            <person name="Spatafora J.W."/>
        </authorList>
    </citation>
    <scope>NUCLEOTIDE SEQUENCE [LARGE SCALE GENOMIC DNA]</scope>
    <source>
        <strain evidence="5 6">AD002</strain>
    </source>
</reference>
<gene>
    <name evidence="5" type="ORF">BC938DRAFT_474929</name>
</gene>
<organism evidence="5 6">
    <name type="scientific">Jimgerdemannia flammicorona</name>
    <dbReference type="NCBI Taxonomy" id="994334"/>
    <lineage>
        <taxon>Eukaryota</taxon>
        <taxon>Fungi</taxon>
        <taxon>Fungi incertae sedis</taxon>
        <taxon>Mucoromycota</taxon>
        <taxon>Mucoromycotina</taxon>
        <taxon>Endogonomycetes</taxon>
        <taxon>Endogonales</taxon>
        <taxon>Endogonaceae</taxon>
        <taxon>Jimgerdemannia</taxon>
    </lineage>
</organism>
<evidence type="ECO:0000256" key="2">
    <source>
        <dbReference type="ARBA" id="ARBA00023027"/>
    </source>
</evidence>
<feature type="non-terminal residue" evidence="5">
    <location>
        <position position="234"/>
    </location>
</feature>
<dbReference type="Gene3D" id="3.20.20.70">
    <property type="entry name" value="Aldolase class I"/>
    <property type="match status" value="2"/>
</dbReference>
<name>A0A433Q199_9FUNG</name>
<protein>
    <recommendedName>
        <fullName evidence="4">DUS-like FMN-binding domain-containing protein</fullName>
    </recommendedName>
</protein>
<proteinExistence type="predicted"/>
<dbReference type="PANTHER" id="PTHR11082">
    <property type="entry name" value="TRNA-DIHYDROURIDINE SYNTHASE"/>
    <property type="match status" value="1"/>
</dbReference>
<keyword evidence="1" id="KW-0521">NADP</keyword>
<dbReference type="InterPro" id="IPR035587">
    <property type="entry name" value="DUS-like_FMN-bd"/>
</dbReference>
<feature type="domain" description="DUS-like FMN-binding" evidence="4">
    <location>
        <begin position="61"/>
        <end position="114"/>
    </location>
</feature>
<keyword evidence="6" id="KW-1185">Reference proteome</keyword>
<dbReference type="EMBL" id="RBNJ01019314">
    <property type="protein sequence ID" value="RUS23581.1"/>
    <property type="molecule type" value="Genomic_DNA"/>
</dbReference>
<feature type="region of interest" description="Disordered" evidence="3">
    <location>
        <begin position="170"/>
        <end position="203"/>
    </location>
</feature>